<name>A0A1J5SHS6_9ZZZZ</name>
<comment type="subcellular location">
    <subcellularLocation>
        <location evidence="1">Cell membrane</location>
        <topology evidence="1">Multi-pass membrane protein</topology>
    </subcellularLocation>
</comment>
<feature type="transmembrane region" description="Helical" evidence="6">
    <location>
        <begin position="49"/>
        <end position="68"/>
    </location>
</feature>
<evidence type="ECO:0000256" key="5">
    <source>
        <dbReference type="ARBA" id="ARBA00023136"/>
    </source>
</evidence>
<feature type="transmembrane region" description="Helical" evidence="6">
    <location>
        <begin position="119"/>
        <end position="141"/>
    </location>
</feature>
<keyword evidence="3 6" id="KW-0812">Transmembrane</keyword>
<comment type="caution">
    <text evidence="7">The sequence shown here is derived from an EMBL/GenBank/DDBJ whole genome shotgun (WGS) entry which is preliminary data.</text>
</comment>
<evidence type="ECO:0000256" key="6">
    <source>
        <dbReference type="SAM" id="Phobius"/>
    </source>
</evidence>
<feature type="transmembrane region" description="Helical" evidence="6">
    <location>
        <begin position="75"/>
        <end position="99"/>
    </location>
</feature>
<keyword evidence="2" id="KW-1003">Cell membrane</keyword>
<dbReference type="InterPro" id="IPR051907">
    <property type="entry name" value="DoxX-like_oxidoreductase"/>
</dbReference>
<dbReference type="EMBL" id="MLJW01000037">
    <property type="protein sequence ID" value="OIR07467.1"/>
    <property type="molecule type" value="Genomic_DNA"/>
</dbReference>
<proteinExistence type="predicted"/>
<reference evidence="7" key="1">
    <citation type="submission" date="2016-10" db="EMBL/GenBank/DDBJ databases">
        <title>Sequence of Gallionella enrichment culture.</title>
        <authorList>
            <person name="Poehlein A."/>
            <person name="Muehling M."/>
            <person name="Daniel R."/>
        </authorList>
    </citation>
    <scope>NUCLEOTIDE SEQUENCE</scope>
</reference>
<evidence type="ECO:0000256" key="3">
    <source>
        <dbReference type="ARBA" id="ARBA00022692"/>
    </source>
</evidence>
<dbReference type="Pfam" id="PF07681">
    <property type="entry name" value="DoxX"/>
    <property type="match status" value="1"/>
</dbReference>
<evidence type="ECO:0000313" key="7">
    <source>
        <dbReference type="EMBL" id="OIR07467.1"/>
    </source>
</evidence>
<keyword evidence="4 6" id="KW-1133">Transmembrane helix</keyword>
<evidence type="ECO:0000256" key="4">
    <source>
        <dbReference type="ARBA" id="ARBA00022989"/>
    </source>
</evidence>
<dbReference type="PANTHER" id="PTHR33452:SF1">
    <property type="entry name" value="INNER MEMBRANE PROTEIN YPHA-RELATED"/>
    <property type="match status" value="1"/>
</dbReference>
<evidence type="ECO:0000256" key="2">
    <source>
        <dbReference type="ARBA" id="ARBA00022475"/>
    </source>
</evidence>
<dbReference type="AlphaFoldDB" id="A0A1J5SHS6"/>
<dbReference type="InterPro" id="IPR032808">
    <property type="entry name" value="DoxX"/>
</dbReference>
<feature type="transmembrane region" description="Helical" evidence="6">
    <location>
        <begin position="7"/>
        <end position="29"/>
    </location>
</feature>
<accession>A0A1J5SHS6</accession>
<evidence type="ECO:0000256" key="1">
    <source>
        <dbReference type="ARBA" id="ARBA00004651"/>
    </source>
</evidence>
<evidence type="ECO:0008006" key="8">
    <source>
        <dbReference type="Google" id="ProtNLM"/>
    </source>
</evidence>
<protein>
    <recommendedName>
        <fullName evidence="8">DoxX</fullName>
    </recommendedName>
</protein>
<sequence length="152" mass="16340">MKLRPALNLFDSAASYLQSPVLLIIRLYWGFQFMQTGWGKLTHLARVSGYFASLGIPAPHLNAALAGTTETVGGLLLLLGLFARVACLPLTFVLCIAYATAERAALSAIFTDPDKFTAATPFLFLFAVLVVLAFGPGRLSLDAFRTRSGAKD</sequence>
<keyword evidence="5 6" id="KW-0472">Membrane</keyword>
<dbReference type="GO" id="GO:0005886">
    <property type="term" value="C:plasma membrane"/>
    <property type="evidence" value="ECO:0007669"/>
    <property type="project" value="UniProtKB-SubCell"/>
</dbReference>
<organism evidence="7">
    <name type="scientific">mine drainage metagenome</name>
    <dbReference type="NCBI Taxonomy" id="410659"/>
    <lineage>
        <taxon>unclassified sequences</taxon>
        <taxon>metagenomes</taxon>
        <taxon>ecological metagenomes</taxon>
    </lineage>
</organism>
<dbReference type="PANTHER" id="PTHR33452">
    <property type="entry name" value="OXIDOREDUCTASE CATD-RELATED"/>
    <property type="match status" value="1"/>
</dbReference>
<gene>
    <name evidence="7" type="ORF">GALL_104260</name>
</gene>